<feature type="domain" description="PIN" evidence="1">
    <location>
        <begin position="4"/>
        <end position="113"/>
    </location>
</feature>
<gene>
    <name evidence="2" type="ORF">UR96_C0023G0008</name>
</gene>
<dbReference type="SUPFAM" id="SSF88723">
    <property type="entry name" value="PIN domain-like"/>
    <property type="match status" value="1"/>
</dbReference>
<dbReference type="Gene3D" id="3.40.50.1010">
    <property type="entry name" value="5'-nuclease"/>
    <property type="match status" value="1"/>
</dbReference>
<comment type="caution">
    <text evidence="2">The sequence shown here is derived from an EMBL/GenBank/DDBJ whole genome shotgun (WGS) entry which is preliminary data.</text>
</comment>
<accession>A0A0G0GK36</accession>
<dbReference type="EMBL" id="LBRE01000023">
    <property type="protein sequence ID" value="KKP91987.1"/>
    <property type="molecule type" value="Genomic_DNA"/>
</dbReference>
<evidence type="ECO:0000259" key="1">
    <source>
        <dbReference type="Pfam" id="PF13470"/>
    </source>
</evidence>
<reference evidence="2 3" key="1">
    <citation type="journal article" date="2015" name="Nature">
        <title>rRNA introns, odd ribosomes, and small enigmatic genomes across a large radiation of phyla.</title>
        <authorList>
            <person name="Brown C.T."/>
            <person name="Hug L.A."/>
            <person name="Thomas B.C."/>
            <person name="Sharon I."/>
            <person name="Castelle C.J."/>
            <person name="Singh A."/>
            <person name="Wilkins M.J."/>
            <person name="Williams K.H."/>
            <person name="Banfield J.F."/>
        </authorList>
    </citation>
    <scope>NUCLEOTIDE SEQUENCE [LARGE SCALE GENOMIC DNA]</scope>
</reference>
<evidence type="ECO:0000313" key="3">
    <source>
        <dbReference type="Proteomes" id="UP000034140"/>
    </source>
</evidence>
<dbReference type="Pfam" id="PF13470">
    <property type="entry name" value="PIN_3"/>
    <property type="match status" value="1"/>
</dbReference>
<dbReference type="InterPro" id="IPR029060">
    <property type="entry name" value="PIN-like_dom_sf"/>
</dbReference>
<name>A0A0G0GK36_9BACT</name>
<proteinExistence type="predicted"/>
<protein>
    <recommendedName>
        <fullName evidence="1">PIN domain-containing protein</fullName>
    </recommendedName>
</protein>
<organism evidence="2 3">
    <name type="scientific">candidate division WS6 bacterium GW2011_GWC1_36_11</name>
    <dbReference type="NCBI Taxonomy" id="1619090"/>
    <lineage>
        <taxon>Bacteria</taxon>
        <taxon>Candidatus Dojkabacteria</taxon>
    </lineage>
</organism>
<dbReference type="InterPro" id="IPR002716">
    <property type="entry name" value="PIN_dom"/>
</dbReference>
<dbReference type="Proteomes" id="UP000034140">
    <property type="component" value="Unassembled WGS sequence"/>
</dbReference>
<evidence type="ECO:0000313" key="2">
    <source>
        <dbReference type="EMBL" id="KKP91987.1"/>
    </source>
</evidence>
<dbReference type="AlphaFoldDB" id="A0A0G0GK36"/>
<sequence length="134" mass="15820">MKKYFLDVNVLIDYFLDRQTKDSDIKKLLKEIDTSNIYVSGLSTHIIFYVLRVKFNTQMFLDIKSLFDRVNIIPLTGEIVNSAMNIAFKDFEDTLQYFSAVNNCDYIFTRDKKDFEKIQKLSPSPLKIVNKYHL</sequence>